<feature type="compositionally biased region" description="Basic and acidic residues" evidence="1">
    <location>
        <begin position="279"/>
        <end position="311"/>
    </location>
</feature>
<proteinExistence type="predicted"/>
<dbReference type="Gene3D" id="3.40.50.2000">
    <property type="entry name" value="Glycogen Phosphorylase B"/>
    <property type="match status" value="1"/>
</dbReference>
<sequence length="901" mass="100840">MNDEVNSKDYWNRRFRTDWREFGGPQQTEMFARIALRLMPPWLSTDIHANMRSLLDAGCAEGEAVALFRRRFGHDCRIEGIDFSEEAVERASAKHGDGFRTGDLTALDSDFDVIFSSNTLEHFPDPLAVLDAWTAHAKHHVVLLLPFWEWRRESEHAFTFDHASLPASIAGRFVCTHFDVQNTAKMPNTSWYGFQALIVYSSLEAIERLRLSVDQLGHGLQPRSLSVDEVISARAFGSTMHHAAALADEQGSRLVAYDERLSQTVDAVNALSRAIEEQSRQLQQGRDEQSRQLQQEREEQSRQLQQEREAAESSGRNLQQVLETLNAVNGATLRNDERLAGVEKRIERAFASLQAERSGHALAELVSKSQQSSSVLLDTTARKLDAAIARQGEALGEKIHILEAQIGAQREVQALQAEVLALRTAAAAADIDIARLSASEHALAQELEREREKVSRLMTSSSWRITGPLRSVAGSWYRFRGSSRKQTLQQVSEAPHVPPLETPALGTVVEPPRQDLVIVDEHRSALQEILERHAGMPIVVLRPVVDWDLPLFQRPHHIAARLAKAGYLYFYCTPNGRDGVSGFRRLDDNLYLTDQFLLVNRIPGGKVLHLYSTDNHCTPDYVNERLSAGDRLMYEYIDEIHPSISGFAIPPHVMEKHAMLLGRPDVLCIASADKLYHEVDGVRDGGLVMATNGVEHEHFHGRGRQNPPAAIASLVALGKPIIGYFGAFAVWFDYELVARLASARPDYSILLLGWDYDGSLDRSGIKQYPNVHVLGPIPYQELPDYARFFDVSTIPFLINDITESTSPIKLFEYMSLEHPIVTTNLPECRKYASVMVARDHGQFIALVDRALDMRGDTATRELLRTDARANTWDSKAAAIAAAIAGQWPEYAPVPARREQAA</sequence>
<evidence type="ECO:0000313" key="2">
    <source>
        <dbReference type="EMBL" id="MFC4821665.1"/>
    </source>
</evidence>
<gene>
    <name evidence="2" type="ORF">ACFO6Q_15125</name>
</gene>
<dbReference type="GO" id="GO:0032259">
    <property type="term" value="P:methylation"/>
    <property type="evidence" value="ECO:0007669"/>
    <property type="project" value="UniProtKB-KW"/>
</dbReference>
<dbReference type="Pfam" id="PF13692">
    <property type="entry name" value="Glyco_trans_1_4"/>
    <property type="match status" value="1"/>
</dbReference>
<dbReference type="SUPFAM" id="SSF53756">
    <property type="entry name" value="UDP-Glycosyltransferase/glycogen phosphorylase"/>
    <property type="match status" value="1"/>
</dbReference>
<evidence type="ECO:0000256" key="1">
    <source>
        <dbReference type="SAM" id="MobiDB-lite"/>
    </source>
</evidence>
<keyword evidence="2" id="KW-0808">Transferase</keyword>
<protein>
    <submittedName>
        <fullName evidence="2">Methyltransferase domain-containing protein</fullName>
    </submittedName>
</protein>
<evidence type="ECO:0000313" key="3">
    <source>
        <dbReference type="Proteomes" id="UP001595886"/>
    </source>
</evidence>
<reference evidence="3" key="1">
    <citation type="journal article" date="2019" name="Int. J. Syst. Evol. Microbiol.">
        <title>The Global Catalogue of Microorganisms (GCM) 10K type strain sequencing project: providing services to taxonomists for standard genome sequencing and annotation.</title>
        <authorList>
            <consortium name="The Broad Institute Genomics Platform"/>
            <consortium name="The Broad Institute Genome Sequencing Center for Infectious Disease"/>
            <person name="Wu L."/>
            <person name="Ma J."/>
        </authorList>
    </citation>
    <scope>NUCLEOTIDE SEQUENCE [LARGE SCALE GENOMIC DNA]</scope>
    <source>
        <strain evidence="3">CCUG 30340</strain>
    </source>
</reference>
<dbReference type="InterPro" id="IPR029063">
    <property type="entry name" value="SAM-dependent_MTases_sf"/>
</dbReference>
<dbReference type="GO" id="GO:0008168">
    <property type="term" value="F:methyltransferase activity"/>
    <property type="evidence" value="ECO:0007669"/>
    <property type="project" value="UniProtKB-KW"/>
</dbReference>
<dbReference type="SUPFAM" id="SSF53335">
    <property type="entry name" value="S-adenosyl-L-methionine-dependent methyltransferases"/>
    <property type="match status" value="1"/>
</dbReference>
<dbReference type="RefSeq" id="WP_380021939.1">
    <property type="nucleotide sequence ID" value="NZ_JBHSHD010000010.1"/>
</dbReference>
<accession>A0ABV9QWD8</accession>
<dbReference type="Gene3D" id="3.40.50.150">
    <property type="entry name" value="Vaccinia Virus protein VP39"/>
    <property type="match status" value="1"/>
</dbReference>
<keyword evidence="2" id="KW-0489">Methyltransferase</keyword>
<organism evidence="2 3">
    <name type="scientific">Dokdonella ginsengisoli</name>
    <dbReference type="NCBI Taxonomy" id="363846"/>
    <lineage>
        <taxon>Bacteria</taxon>
        <taxon>Pseudomonadati</taxon>
        <taxon>Pseudomonadota</taxon>
        <taxon>Gammaproteobacteria</taxon>
        <taxon>Lysobacterales</taxon>
        <taxon>Rhodanobacteraceae</taxon>
        <taxon>Dokdonella</taxon>
    </lineage>
</organism>
<dbReference type="Proteomes" id="UP001595886">
    <property type="component" value="Unassembled WGS sequence"/>
</dbReference>
<dbReference type="CDD" id="cd02440">
    <property type="entry name" value="AdoMet_MTases"/>
    <property type="match status" value="1"/>
</dbReference>
<comment type="caution">
    <text evidence="2">The sequence shown here is derived from an EMBL/GenBank/DDBJ whole genome shotgun (WGS) entry which is preliminary data.</text>
</comment>
<dbReference type="EMBL" id="JBHSHD010000010">
    <property type="protein sequence ID" value="MFC4821665.1"/>
    <property type="molecule type" value="Genomic_DNA"/>
</dbReference>
<feature type="region of interest" description="Disordered" evidence="1">
    <location>
        <begin position="279"/>
        <end position="316"/>
    </location>
</feature>
<dbReference type="PANTHER" id="PTHR43861">
    <property type="entry name" value="TRANS-ACONITATE 2-METHYLTRANSFERASE-RELATED"/>
    <property type="match status" value="1"/>
</dbReference>
<dbReference type="Pfam" id="PF13489">
    <property type="entry name" value="Methyltransf_23"/>
    <property type="match status" value="1"/>
</dbReference>
<keyword evidence="3" id="KW-1185">Reference proteome</keyword>
<name>A0ABV9QWD8_9GAMM</name>